<evidence type="ECO:0000313" key="3">
    <source>
        <dbReference type="Proteomes" id="UP001153292"/>
    </source>
</evidence>
<dbReference type="EMBL" id="OU963905">
    <property type="protein sequence ID" value="CAH0398558.1"/>
    <property type="molecule type" value="Genomic_DNA"/>
</dbReference>
<proteinExistence type="predicted"/>
<dbReference type="Gene3D" id="2.10.90.10">
    <property type="entry name" value="Cystine-knot cytokines"/>
    <property type="match status" value="1"/>
</dbReference>
<feature type="signal peptide" evidence="1">
    <location>
        <begin position="1"/>
        <end position="21"/>
    </location>
</feature>
<protein>
    <recommendedName>
        <fullName evidence="4">Spaetzle domain-containing protein</fullName>
    </recommendedName>
</protein>
<evidence type="ECO:0000256" key="1">
    <source>
        <dbReference type="SAM" id="SignalP"/>
    </source>
</evidence>
<keyword evidence="3" id="KW-1185">Reference proteome</keyword>
<organism evidence="2 3">
    <name type="scientific">Chilo suppressalis</name>
    <name type="common">Asiatic rice borer moth</name>
    <dbReference type="NCBI Taxonomy" id="168631"/>
    <lineage>
        <taxon>Eukaryota</taxon>
        <taxon>Metazoa</taxon>
        <taxon>Ecdysozoa</taxon>
        <taxon>Arthropoda</taxon>
        <taxon>Hexapoda</taxon>
        <taxon>Insecta</taxon>
        <taxon>Pterygota</taxon>
        <taxon>Neoptera</taxon>
        <taxon>Endopterygota</taxon>
        <taxon>Lepidoptera</taxon>
        <taxon>Glossata</taxon>
        <taxon>Ditrysia</taxon>
        <taxon>Pyraloidea</taxon>
        <taxon>Crambidae</taxon>
        <taxon>Crambinae</taxon>
        <taxon>Chilo</taxon>
    </lineage>
</organism>
<sequence>MSARLILAIAAAAALAACVAAMPRDYRDPITLDLNTVLNKTVCPINVTIDSDMDRIPKHIKVMKCQRDPNVWCAKMHIPKYECCQHQRDNVKLQCVEIQDTVQVYYPATGSTQLYRVSVGCACVMEEAATLMEPTPGGR</sequence>
<evidence type="ECO:0008006" key="4">
    <source>
        <dbReference type="Google" id="ProtNLM"/>
    </source>
</evidence>
<keyword evidence="1" id="KW-0732">Signal</keyword>
<dbReference type="InterPro" id="IPR029034">
    <property type="entry name" value="Cystine-knot_cytokine"/>
</dbReference>
<reference evidence="2" key="1">
    <citation type="submission" date="2021-12" db="EMBL/GenBank/DDBJ databases">
        <authorList>
            <person name="King R."/>
        </authorList>
    </citation>
    <scope>NUCLEOTIDE SEQUENCE</scope>
</reference>
<feature type="chain" id="PRO_5046772802" description="Spaetzle domain-containing protein" evidence="1">
    <location>
        <begin position="22"/>
        <end position="139"/>
    </location>
</feature>
<dbReference type="PROSITE" id="PS51257">
    <property type="entry name" value="PROKAR_LIPOPROTEIN"/>
    <property type="match status" value="1"/>
</dbReference>
<accession>A0ABN8AXA7</accession>
<name>A0ABN8AXA7_CHISP</name>
<evidence type="ECO:0000313" key="2">
    <source>
        <dbReference type="EMBL" id="CAH0398558.1"/>
    </source>
</evidence>
<gene>
    <name evidence="2" type="ORF">CHILSU_LOCUS1681</name>
</gene>
<dbReference type="Proteomes" id="UP001153292">
    <property type="component" value="Chromosome 12"/>
</dbReference>